<feature type="domain" description="2OGFeDO JBP1/TET oxygenase" evidence="6">
    <location>
        <begin position="49"/>
        <end position="144"/>
    </location>
</feature>
<sequence length="173" mass="19135">SAHLRHRAIDGIQWLWQHELPHLVIAAITSIIHPRFLTAGMATHATMLCYHESAPYITSWGNPYSAVAIVANRRSIPHYDTHSVATIPDLLITLGGDPSTTLTLHELGARLAYTGGTFCAFSGRRIMHEVSESKMDRMCYAYYPRGPNYILHGVPVPGEELYCNVASAVGFTM</sequence>
<dbReference type="GO" id="GO:0046872">
    <property type="term" value="F:metal ion binding"/>
    <property type="evidence" value="ECO:0007669"/>
    <property type="project" value="UniProtKB-KW"/>
</dbReference>
<keyword evidence="3" id="KW-0223">Dioxygenase</keyword>
<dbReference type="Proteomes" id="UP000015241">
    <property type="component" value="Unassembled WGS sequence"/>
</dbReference>
<organism evidence="7 8">
    <name type="scientific">Fomitopsis schrenkii</name>
    <name type="common">Brown rot fungus</name>
    <dbReference type="NCBI Taxonomy" id="2126942"/>
    <lineage>
        <taxon>Eukaryota</taxon>
        <taxon>Fungi</taxon>
        <taxon>Dikarya</taxon>
        <taxon>Basidiomycota</taxon>
        <taxon>Agaricomycotina</taxon>
        <taxon>Agaricomycetes</taxon>
        <taxon>Polyporales</taxon>
        <taxon>Fomitopsis</taxon>
    </lineage>
</organism>
<protein>
    <recommendedName>
        <fullName evidence="6">2OGFeDO JBP1/TET oxygenase domain-containing protein</fullName>
    </recommendedName>
</protein>
<keyword evidence="2" id="KW-0479">Metal-binding</keyword>
<evidence type="ECO:0000259" key="6">
    <source>
        <dbReference type="Pfam" id="PF12851"/>
    </source>
</evidence>
<proteinExistence type="predicted"/>
<dbReference type="EMBL" id="KE504348">
    <property type="protein sequence ID" value="EPS92795.1"/>
    <property type="molecule type" value="Genomic_DNA"/>
</dbReference>
<dbReference type="GO" id="GO:0051213">
    <property type="term" value="F:dioxygenase activity"/>
    <property type="evidence" value="ECO:0007669"/>
    <property type="project" value="UniProtKB-KW"/>
</dbReference>
<evidence type="ECO:0000256" key="5">
    <source>
        <dbReference type="ARBA" id="ARBA00023004"/>
    </source>
</evidence>
<feature type="non-terminal residue" evidence="7">
    <location>
        <position position="1"/>
    </location>
</feature>
<evidence type="ECO:0000256" key="4">
    <source>
        <dbReference type="ARBA" id="ARBA00023002"/>
    </source>
</evidence>
<dbReference type="InParanoid" id="S8ESU1"/>
<dbReference type="AlphaFoldDB" id="S8ESU1"/>
<evidence type="ECO:0000256" key="2">
    <source>
        <dbReference type="ARBA" id="ARBA00022723"/>
    </source>
</evidence>
<keyword evidence="5" id="KW-0408">Iron</keyword>
<dbReference type="InterPro" id="IPR024779">
    <property type="entry name" value="2OGFeDO_JBP1/TET_oxygenase_dom"/>
</dbReference>
<reference evidence="7 8" key="1">
    <citation type="journal article" date="2012" name="Science">
        <title>The Paleozoic origin of enzymatic lignin decomposition reconstructed from 31 fungal genomes.</title>
        <authorList>
            <person name="Floudas D."/>
            <person name="Binder M."/>
            <person name="Riley R."/>
            <person name="Barry K."/>
            <person name="Blanchette R.A."/>
            <person name="Henrissat B."/>
            <person name="Martinez A.T."/>
            <person name="Otillar R."/>
            <person name="Spatafora J.W."/>
            <person name="Yadav J.S."/>
            <person name="Aerts A."/>
            <person name="Benoit I."/>
            <person name="Boyd A."/>
            <person name="Carlson A."/>
            <person name="Copeland A."/>
            <person name="Coutinho P.M."/>
            <person name="de Vries R.P."/>
            <person name="Ferreira P."/>
            <person name="Findley K."/>
            <person name="Foster B."/>
            <person name="Gaskell J."/>
            <person name="Glotzer D."/>
            <person name="Gorecki P."/>
            <person name="Heitman J."/>
            <person name="Hesse C."/>
            <person name="Hori C."/>
            <person name="Igarashi K."/>
            <person name="Jurgens J.A."/>
            <person name="Kallen N."/>
            <person name="Kersten P."/>
            <person name="Kohler A."/>
            <person name="Kuees U."/>
            <person name="Kumar T.K.A."/>
            <person name="Kuo A."/>
            <person name="LaButti K."/>
            <person name="Larrondo L.F."/>
            <person name="Lindquist E."/>
            <person name="Ling A."/>
            <person name="Lombard V."/>
            <person name="Lucas S."/>
            <person name="Lundell T."/>
            <person name="Martin R."/>
            <person name="McLaughlin D.J."/>
            <person name="Morgenstern I."/>
            <person name="Morin E."/>
            <person name="Murat C."/>
            <person name="Nagy L.G."/>
            <person name="Nolan M."/>
            <person name="Ohm R.A."/>
            <person name="Patyshakuliyeva A."/>
            <person name="Rokas A."/>
            <person name="Ruiz-Duenas F.J."/>
            <person name="Sabat G."/>
            <person name="Salamov A."/>
            <person name="Samejima M."/>
            <person name="Schmutz J."/>
            <person name="Slot J.C."/>
            <person name="St John F."/>
            <person name="Stenlid J."/>
            <person name="Sun H."/>
            <person name="Sun S."/>
            <person name="Syed K."/>
            <person name="Tsang A."/>
            <person name="Wiebenga A."/>
            <person name="Young D."/>
            <person name="Pisabarro A."/>
            <person name="Eastwood D.C."/>
            <person name="Martin F."/>
            <person name="Cullen D."/>
            <person name="Grigoriev I.V."/>
            <person name="Hibbett D.S."/>
        </authorList>
    </citation>
    <scope>NUCLEOTIDE SEQUENCE</scope>
    <source>
        <strain evidence="8">FP-58527</strain>
    </source>
</reference>
<dbReference type="HOGENOM" id="CLU_138295_0_0_1"/>
<comment type="cofactor">
    <cofactor evidence="1">
        <name>Fe(2+)</name>
        <dbReference type="ChEBI" id="CHEBI:29033"/>
    </cofactor>
</comment>
<gene>
    <name evidence="7" type="ORF">FOMPIDRAFT_1137297</name>
</gene>
<dbReference type="STRING" id="743788.S8ESU1"/>
<dbReference type="Pfam" id="PF12851">
    <property type="entry name" value="Tet_JBP"/>
    <property type="match status" value="1"/>
</dbReference>
<evidence type="ECO:0000313" key="8">
    <source>
        <dbReference type="Proteomes" id="UP000015241"/>
    </source>
</evidence>
<evidence type="ECO:0000313" key="7">
    <source>
        <dbReference type="EMBL" id="EPS92795.1"/>
    </source>
</evidence>
<keyword evidence="4" id="KW-0560">Oxidoreductase</keyword>
<dbReference type="OrthoDB" id="3200752at2759"/>
<accession>S8ESU1</accession>
<evidence type="ECO:0000256" key="3">
    <source>
        <dbReference type="ARBA" id="ARBA00022964"/>
    </source>
</evidence>
<evidence type="ECO:0000256" key="1">
    <source>
        <dbReference type="ARBA" id="ARBA00001954"/>
    </source>
</evidence>
<keyword evidence="8" id="KW-1185">Reference proteome</keyword>
<name>S8ESU1_FOMSC</name>